<evidence type="ECO:0000313" key="1">
    <source>
        <dbReference type="EMBL" id="MBB6090292.1"/>
    </source>
</evidence>
<dbReference type="AlphaFoldDB" id="A0A841HDD0"/>
<sequence length="66" mass="7116">MAAGFCHQPVVRQPWTALSPRSATEFGDDLGAHSGEIQRAGWFDGAPTNTADRVDAAAMLRDCRID</sequence>
<reference evidence="1" key="1">
    <citation type="submission" date="2020-08" db="EMBL/GenBank/DDBJ databases">
        <title>Genomic Encyclopedia of Type Strains, Phase IV (KMG-IV): sequencing the most valuable type-strain genomes for metagenomic binning, comparative biology and taxonomic classification.</title>
        <authorList>
            <person name="Goeker M."/>
        </authorList>
    </citation>
    <scope>NUCLEOTIDE SEQUENCE</scope>
    <source>
        <strain evidence="1">DSM 669</strain>
    </source>
</reference>
<gene>
    <name evidence="1" type="ORF">HNR49_001665</name>
</gene>
<dbReference type="RefSeq" id="WP_049892504.1">
    <property type="nucleotide sequence ID" value="NZ_CBCRUN010000001.1"/>
</dbReference>
<dbReference type="GeneID" id="68694004"/>
<proteinExistence type="predicted"/>
<evidence type="ECO:0000313" key="2">
    <source>
        <dbReference type="Proteomes" id="UP000642919"/>
    </source>
</evidence>
<comment type="caution">
    <text evidence="1">The sequence shown here is derived from an EMBL/GenBank/DDBJ whole genome shotgun (WGS) entry which is preliminary data.</text>
</comment>
<name>A0A841HDD0_HALSI</name>
<organism evidence="1 2">
    <name type="scientific">Halobacterium salinarum</name>
    <name type="common">Halobacterium halobium</name>
    <dbReference type="NCBI Taxonomy" id="2242"/>
    <lineage>
        <taxon>Archaea</taxon>
        <taxon>Methanobacteriati</taxon>
        <taxon>Methanobacteriota</taxon>
        <taxon>Stenosarchaea group</taxon>
        <taxon>Halobacteria</taxon>
        <taxon>Halobacteriales</taxon>
        <taxon>Halobacteriaceae</taxon>
        <taxon>Halobacterium</taxon>
    </lineage>
</organism>
<protein>
    <submittedName>
        <fullName evidence="1">Uncharacterized protein</fullName>
    </submittedName>
</protein>
<dbReference type="Proteomes" id="UP000642919">
    <property type="component" value="Unassembled WGS sequence"/>
</dbReference>
<dbReference type="EMBL" id="JACHGX010000004">
    <property type="protein sequence ID" value="MBB6090292.1"/>
    <property type="molecule type" value="Genomic_DNA"/>
</dbReference>
<accession>A0A841HDD0</accession>